<dbReference type="AlphaFoldDB" id="A0A1U8B9K5"/>
<evidence type="ECO:0000259" key="9">
    <source>
        <dbReference type="Pfam" id="PF14416"/>
    </source>
</evidence>
<keyword evidence="6" id="KW-0472">Membrane</keyword>
<evidence type="ECO:0000256" key="2">
    <source>
        <dbReference type="ARBA" id="ARBA00007727"/>
    </source>
</evidence>
<evidence type="ECO:0000256" key="1">
    <source>
        <dbReference type="ARBA" id="ARBA00004167"/>
    </source>
</evidence>
<evidence type="ECO:0000256" key="6">
    <source>
        <dbReference type="ARBA" id="ARBA00023136"/>
    </source>
</evidence>
<comment type="subcellular location">
    <subcellularLocation>
        <location evidence="1">Membrane</location>
        <topology evidence="1">Single-pass membrane protein</topology>
    </subcellularLocation>
</comment>
<gene>
    <name evidence="11" type="primary">LOC104608433</name>
</gene>
<proteinExistence type="inferred from homology"/>
<dbReference type="GO" id="GO:0016413">
    <property type="term" value="F:O-acetyltransferase activity"/>
    <property type="evidence" value="ECO:0000318"/>
    <property type="project" value="GO_Central"/>
</dbReference>
<feature type="domain" description="Trichome birefringence-like N-terminal" evidence="9">
    <location>
        <begin position="36"/>
        <end position="88"/>
    </location>
</feature>
<dbReference type="PANTHER" id="PTHR32285">
    <property type="entry name" value="PROTEIN TRICHOME BIREFRINGENCE-LIKE 9-RELATED"/>
    <property type="match status" value="1"/>
</dbReference>
<dbReference type="PROSITE" id="PS51257">
    <property type="entry name" value="PROKAR_LIPOPROTEIN"/>
    <property type="match status" value="1"/>
</dbReference>
<name>A0A1U8B9K5_NELNU</name>
<dbReference type="InterPro" id="IPR025846">
    <property type="entry name" value="TBL_N"/>
</dbReference>
<dbReference type="OMA" id="IENGKTW"/>
<dbReference type="InterPro" id="IPR029962">
    <property type="entry name" value="TBL"/>
</dbReference>
<evidence type="ECO:0000256" key="7">
    <source>
        <dbReference type="SAM" id="SignalP"/>
    </source>
</evidence>
<dbReference type="GeneID" id="104608433"/>
<evidence type="ECO:0000259" key="8">
    <source>
        <dbReference type="Pfam" id="PF13839"/>
    </source>
</evidence>
<dbReference type="InterPro" id="IPR026057">
    <property type="entry name" value="TBL_C"/>
</dbReference>
<dbReference type="GO" id="GO:0016020">
    <property type="term" value="C:membrane"/>
    <property type="evidence" value="ECO:0007669"/>
    <property type="project" value="UniProtKB-SubCell"/>
</dbReference>
<organism evidence="10 11">
    <name type="scientific">Nelumbo nucifera</name>
    <name type="common">Sacred lotus</name>
    <dbReference type="NCBI Taxonomy" id="4432"/>
    <lineage>
        <taxon>Eukaryota</taxon>
        <taxon>Viridiplantae</taxon>
        <taxon>Streptophyta</taxon>
        <taxon>Embryophyta</taxon>
        <taxon>Tracheophyta</taxon>
        <taxon>Spermatophyta</taxon>
        <taxon>Magnoliopsida</taxon>
        <taxon>Proteales</taxon>
        <taxon>Nelumbonaceae</taxon>
        <taxon>Nelumbo</taxon>
    </lineage>
</organism>
<keyword evidence="4" id="KW-0735">Signal-anchor</keyword>
<dbReference type="eggNOG" id="ENOG502R798">
    <property type="taxonomic scope" value="Eukaryota"/>
</dbReference>
<dbReference type="InParanoid" id="A0A1U8B9K5"/>
<dbReference type="KEGG" id="nnu:104608433"/>
<dbReference type="Pfam" id="PF13839">
    <property type="entry name" value="PC-Esterase"/>
    <property type="match status" value="1"/>
</dbReference>
<sequence length="354" mass="39765">MGIGFQKYGLFSAAVLLISACFNQARRELGGLASSGCDLYQGSWVLDDSFPLYDTASCPFIDSEFNCQKYGRPDKQYLKYRWKPTGCDLPRFNAVDFLRRFKGKKIMFVGDSLSLNQWQSLICMLHAAVPQANYTLVNRQIFTLPDYGVSVILSRNEYLVDIVPEKIGRVLKLDSIEGGNAWKGVDMLIFNTWHWWIHTGSKQPWDYIEEGGNVYKDMDRLVAFEKGMTTWANWVDSNIDPASTKVFFQGISPTHYIGSEWNQARMNCNGQTQPVSGSTYPEGSPESAAVVKNVLSKMLKPVDLLDITTLSQLRKDGHPSAYGPDGAQGMDCSHWCLAGVPDTWNELLYASLLL</sequence>
<evidence type="ECO:0000313" key="10">
    <source>
        <dbReference type="Proteomes" id="UP000189703"/>
    </source>
</evidence>
<dbReference type="Proteomes" id="UP000189703">
    <property type="component" value="Unplaced"/>
</dbReference>
<keyword evidence="7" id="KW-0732">Signal</keyword>
<feature type="chain" id="PRO_5010569171" evidence="7">
    <location>
        <begin position="26"/>
        <end position="354"/>
    </location>
</feature>
<keyword evidence="3" id="KW-0812">Transmembrane</keyword>
<dbReference type="PANTHER" id="PTHR32285:SF206">
    <property type="entry name" value="PROTEIN TRICHOME BIREFRINGENCE-LIKE 37"/>
    <property type="match status" value="1"/>
</dbReference>
<protein>
    <submittedName>
        <fullName evidence="11">Protein trichome birefringence-like 38</fullName>
    </submittedName>
</protein>
<evidence type="ECO:0000256" key="5">
    <source>
        <dbReference type="ARBA" id="ARBA00022989"/>
    </source>
</evidence>
<dbReference type="Pfam" id="PF14416">
    <property type="entry name" value="PMR5N"/>
    <property type="match status" value="1"/>
</dbReference>
<keyword evidence="10" id="KW-1185">Reference proteome</keyword>
<dbReference type="FunCoup" id="A0A1U8B9K5">
    <property type="interactions" value="72"/>
</dbReference>
<keyword evidence="5" id="KW-1133">Transmembrane helix</keyword>
<dbReference type="OrthoDB" id="630188at2759"/>
<dbReference type="GO" id="GO:0005794">
    <property type="term" value="C:Golgi apparatus"/>
    <property type="evidence" value="ECO:0000318"/>
    <property type="project" value="GO_Central"/>
</dbReference>
<comment type="similarity">
    <text evidence="2">Belongs to the PC-esterase family. TBL subfamily.</text>
</comment>
<evidence type="ECO:0000313" key="11">
    <source>
        <dbReference type="RefSeq" id="XP_010272739.1"/>
    </source>
</evidence>
<accession>A0A1U8B9K5</accession>
<feature type="signal peptide" evidence="7">
    <location>
        <begin position="1"/>
        <end position="25"/>
    </location>
</feature>
<reference evidence="11" key="1">
    <citation type="submission" date="2025-08" db="UniProtKB">
        <authorList>
            <consortium name="RefSeq"/>
        </authorList>
    </citation>
    <scope>IDENTIFICATION</scope>
</reference>
<feature type="domain" description="Trichome birefringence-like C-terminal" evidence="8">
    <location>
        <begin position="89"/>
        <end position="350"/>
    </location>
</feature>
<dbReference type="RefSeq" id="XP_010272739.1">
    <property type="nucleotide sequence ID" value="XM_010274437.2"/>
</dbReference>
<evidence type="ECO:0000256" key="4">
    <source>
        <dbReference type="ARBA" id="ARBA00022968"/>
    </source>
</evidence>
<evidence type="ECO:0000256" key="3">
    <source>
        <dbReference type="ARBA" id="ARBA00022692"/>
    </source>
</evidence>